<dbReference type="SMART" id="SM00342">
    <property type="entry name" value="HTH_ARAC"/>
    <property type="match status" value="1"/>
</dbReference>
<evidence type="ECO:0000313" key="5">
    <source>
        <dbReference type="EMBL" id="TVZ00052.1"/>
    </source>
</evidence>
<dbReference type="Pfam" id="PF14525">
    <property type="entry name" value="AraC_binding_2"/>
    <property type="match status" value="1"/>
</dbReference>
<dbReference type="PROSITE" id="PS50044">
    <property type="entry name" value="SIGMA54_3"/>
    <property type="match status" value="1"/>
</dbReference>
<dbReference type="PROSITE" id="PS01124">
    <property type="entry name" value="HTH_ARAC_FAMILY_2"/>
    <property type="match status" value="1"/>
</dbReference>
<proteinExistence type="predicted"/>
<evidence type="ECO:0000256" key="3">
    <source>
        <dbReference type="ARBA" id="ARBA00023163"/>
    </source>
</evidence>
<dbReference type="RefSeq" id="WP_145861588.1">
    <property type="nucleotide sequence ID" value="NZ_RPFW01000010.1"/>
</dbReference>
<dbReference type="InterPro" id="IPR050204">
    <property type="entry name" value="AraC_XylS_family_regulators"/>
</dbReference>
<protein>
    <submittedName>
        <fullName evidence="5">AraC family transcriptional regulator</fullName>
    </submittedName>
</protein>
<evidence type="ECO:0000313" key="6">
    <source>
        <dbReference type="Proteomes" id="UP000460272"/>
    </source>
</evidence>
<dbReference type="GO" id="GO:0043565">
    <property type="term" value="F:sequence-specific DNA binding"/>
    <property type="evidence" value="ECO:0007669"/>
    <property type="project" value="InterPro"/>
</dbReference>
<dbReference type="Pfam" id="PF12833">
    <property type="entry name" value="HTH_18"/>
    <property type="match status" value="1"/>
</dbReference>
<evidence type="ECO:0000259" key="4">
    <source>
        <dbReference type="PROSITE" id="PS01124"/>
    </source>
</evidence>
<comment type="caution">
    <text evidence="5">The sequence shown here is derived from an EMBL/GenBank/DDBJ whole genome shotgun (WGS) entry which is preliminary data.</text>
</comment>
<keyword evidence="1" id="KW-0805">Transcription regulation</keyword>
<dbReference type="AlphaFoldDB" id="A0A6P2BM75"/>
<dbReference type="PANTHER" id="PTHR46796:SF6">
    <property type="entry name" value="ARAC SUBFAMILY"/>
    <property type="match status" value="1"/>
</dbReference>
<dbReference type="EMBL" id="RPFW01000010">
    <property type="protein sequence ID" value="TVZ00052.1"/>
    <property type="molecule type" value="Genomic_DNA"/>
</dbReference>
<evidence type="ECO:0000256" key="1">
    <source>
        <dbReference type="ARBA" id="ARBA00023015"/>
    </source>
</evidence>
<keyword evidence="6" id="KW-1185">Reference proteome</keyword>
<dbReference type="OrthoDB" id="9799345at2"/>
<dbReference type="PROSITE" id="PS00041">
    <property type="entry name" value="HTH_ARAC_FAMILY_1"/>
    <property type="match status" value="1"/>
</dbReference>
<reference evidence="5 6" key="1">
    <citation type="submission" date="2018-11" db="EMBL/GenBank/DDBJ databases">
        <title>Trebonia kvetii gen.nov., sp.nov., a novel acidophilic actinobacterium, and proposal of the new actinobacterial family Treboniaceae fam. nov.</title>
        <authorList>
            <person name="Rapoport D."/>
            <person name="Sagova-Mareckova M."/>
            <person name="Sedlacek I."/>
            <person name="Provaznik J."/>
            <person name="Kralova S."/>
            <person name="Pavlinic D."/>
            <person name="Benes V."/>
            <person name="Kopecky J."/>
        </authorList>
    </citation>
    <scope>NUCLEOTIDE SEQUENCE [LARGE SCALE GENOMIC DNA]</scope>
    <source>
        <strain evidence="5 6">15Tr583</strain>
    </source>
</reference>
<dbReference type="InterPro" id="IPR035418">
    <property type="entry name" value="AraC-bd_2"/>
</dbReference>
<name>A0A6P2BM75_9ACTN</name>
<dbReference type="SUPFAM" id="SSF46689">
    <property type="entry name" value="Homeodomain-like"/>
    <property type="match status" value="1"/>
</dbReference>
<organism evidence="5 6">
    <name type="scientific">Trebonia kvetii</name>
    <dbReference type="NCBI Taxonomy" id="2480626"/>
    <lineage>
        <taxon>Bacteria</taxon>
        <taxon>Bacillati</taxon>
        <taxon>Actinomycetota</taxon>
        <taxon>Actinomycetes</taxon>
        <taxon>Streptosporangiales</taxon>
        <taxon>Treboniaceae</taxon>
        <taxon>Trebonia</taxon>
    </lineage>
</organism>
<dbReference type="InterPro" id="IPR018060">
    <property type="entry name" value="HTH_AraC"/>
</dbReference>
<accession>A0A6P2BM75</accession>
<evidence type="ECO:0000256" key="2">
    <source>
        <dbReference type="ARBA" id="ARBA00023125"/>
    </source>
</evidence>
<dbReference type="InterPro" id="IPR018062">
    <property type="entry name" value="HTH_AraC-typ_CS"/>
</dbReference>
<dbReference type="GO" id="GO:0003700">
    <property type="term" value="F:DNA-binding transcription factor activity"/>
    <property type="evidence" value="ECO:0007669"/>
    <property type="project" value="InterPro"/>
</dbReference>
<dbReference type="PANTHER" id="PTHR46796">
    <property type="entry name" value="HTH-TYPE TRANSCRIPTIONAL ACTIVATOR RHAS-RELATED"/>
    <property type="match status" value="1"/>
</dbReference>
<dbReference type="Proteomes" id="UP000460272">
    <property type="component" value="Unassembled WGS sequence"/>
</dbReference>
<dbReference type="InterPro" id="IPR009057">
    <property type="entry name" value="Homeodomain-like_sf"/>
</dbReference>
<keyword evidence="2" id="KW-0238">DNA-binding</keyword>
<sequence>MPVTAAGATAQADLVPRVFSTAGLPAARRVELWETHNASALIGLDVRAASPLEAVEVNVQLPHARLARVRGSAHEVARTHAVISRSPAGSVAVYLTLRGEAWFTSADGTRQLRPGDALVCATDRPFARGFAHGLDELVVTVPWDAVSTRADVSLPEGQVVTSFATEADQHARALARLTGRATRADQPVPPDDRTVLDLVAVLAAGRDAARATAHRAAAHLYIEEHLTDPGLGADRIAAAIGISERQLSRVFAADCTSVPRHILERRLLLARSVLSATGAAARAATGATGAAAGQPMTVAEAAARCGFTSAAYFSHAFRQHFGLSASDVRRSAAGGSF</sequence>
<dbReference type="Gene3D" id="1.10.10.60">
    <property type="entry name" value="Homeodomain-like"/>
    <property type="match status" value="1"/>
</dbReference>
<keyword evidence="3" id="KW-0804">Transcription</keyword>
<dbReference type="InterPro" id="IPR020449">
    <property type="entry name" value="Tscrpt_reg_AraC-type_HTH"/>
</dbReference>
<feature type="domain" description="HTH araC/xylS-type" evidence="4">
    <location>
        <begin position="216"/>
        <end position="331"/>
    </location>
</feature>
<gene>
    <name evidence="5" type="ORF">EAS64_38940</name>
</gene>
<dbReference type="PRINTS" id="PR00032">
    <property type="entry name" value="HTHARAC"/>
</dbReference>